<evidence type="ECO:0000256" key="10">
    <source>
        <dbReference type="PROSITE-ProRule" id="PRU01360"/>
    </source>
</evidence>
<evidence type="ECO:0000256" key="1">
    <source>
        <dbReference type="ARBA" id="ARBA00004571"/>
    </source>
</evidence>
<dbReference type="InterPro" id="IPR012910">
    <property type="entry name" value="Plug_dom"/>
</dbReference>
<dbReference type="InterPro" id="IPR039426">
    <property type="entry name" value="TonB-dep_rcpt-like"/>
</dbReference>
<evidence type="ECO:0000256" key="6">
    <source>
        <dbReference type="ARBA" id="ARBA00023077"/>
    </source>
</evidence>
<evidence type="ECO:0000313" key="16">
    <source>
        <dbReference type="Proteomes" id="UP000242501"/>
    </source>
</evidence>
<keyword evidence="9 10" id="KW-0998">Cell outer membrane</keyword>
<dbReference type="Gene3D" id="2.170.130.10">
    <property type="entry name" value="TonB-dependent receptor, plug domain"/>
    <property type="match status" value="1"/>
</dbReference>
<proteinExistence type="inferred from homology"/>
<evidence type="ECO:0000259" key="14">
    <source>
        <dbReference type="Pfam" id="PF07715"/>
    </source>
</evidence>
<evidence type="ECO:0000256" key="11">
    <source>
        <dbReference type="RuleBase" id="RU003357"/>
    </source>
</evidence>
<dbReference type="GO" id="GO:0015344">
    <property type="term" value="F:siderophore uptake transmembrane transporter activity"/>
    <property type="evidence" value="ECO:0007669"/>
    <property type="project" value="TreeGrafter"/>
</dbReference>
<keyword evidence="16" id="KW-1185">Reference proteome</keyword>
<evidence type="ECO:0000256" key="12">
    <source>
        <dbReference type="SAM" id="SignalP"/>
    </source>
</evidence>
<dbReference type="PANTHER" id="PTHR32552">
    <property type="entry name" value="FERRICHROME IRON RECEPTOR-RELATED"/>
    <property type="match status" value="1"/>
</dbReference>
<evidence type="ECO:0000313" key="15">
    <source>
        <dbReference type="EMBL" id="SDB88526.1"/>
    </source>
</evidence>
<keyword evidence="12" id="KW-0732">Signal</keyword>
<reference evidence="16" key="1">
    <citation type="submission" date="2016-09" db="EMBL/GenBank/DDBJ databases">
        <authorList>
            <person name="Varghese N."/>
            <person name="Submissions S."/>
        </authorList>
    </citation>
    <scope>NUCLEOTIDE SEQUENCE [LARGE SCALE GENOMIC DNA]</scope>
    <source>
        <strain evidence="16">ANC 4422</strain>
    </source>
</reference>
<evidence type="ECO:0000256" key="4">
    <source>
        <dbReference type="ARBA" id="ARBA00022452"/>
    </source>
</evidence>
<dbReference type="Pfam" id="PF07715">
    <property type="entry name" value="Plug"/>
    <property type="match status" value="1"/>
</dbReference>
<evidence type="ECO:0000259" key="13">
    <source>
        <dbReference type="Pfam" id="PF00593"/>
    </source>
</evidence>
<dbReference type="InterPro" id="IPR036942">
    <property type="entry name" value="Beta-barrel_TonB_sf"/>
</dbReference>
<feature type="domain" description="TonB-dependent receptor plug" evidence="14">
    <location>
        <begin position="66"/>
        <end position="165"/>
    </location>
</feature>
<dbReference type="Pfam" id="PF00593">
    <property type="entry name" value="TonB_dep_Rec_b-barrel"/>
    <property type="match status" value="1"/>
</dbReference>
<evidence type="ECO:0000256" key="2">
    <source>
        <dbReference type="ARBA" id="ARBA00009810"/>
    </source>
</evidence>
<evidence type="ECO:0000256" key="3">
    <source>
        <dbReference type="ARBA" id="ARBA00022448"/>
    </source>
</evidence>
<dbReference type="SUPFAM" id="SSF56935">
    <property type="entry name" value="Porins"/>
    <property type="match status" value="1"/>
</dbReference>
<organism evidence="15 16">
    <name type="scientific">Acinetobacter boissieri</name>
    <dbReference type="NCBI Taxonomy" id="1219383"/>
    <lineage>
        <taxon>Bacteria</taxon>
        <taxon>Pseudomonadati</taxon>
        <taxon>Pseudomonadota</taxon>
        <taxon>Gammaproteobacteria</taxon>
        <taxon>Moraxellales</taxon>
        <taxon>Moraxellaceae</taxon>
        <taxon>Acinetobacter</taxon>
    </lineage>
</organism>
<dbReference type="EMBL" id="FMYL01000003">
    <property type="protein sequence ID" value="SDB88526.1"/>
    <property type="molecule type" value="Genomic_DNA"/>
</dbReference>
<dbReference type="InterPro" id="IPR010105">
    <property type="entry name" value="TonB_sidphr_rcpt"/>
</dbReference>
<dbReference type="CDD" id="cd01347">
    <property type="entry name" value="ligand_gated_channel"/>
    <property type="match status" value="1"/>
</dbReference>
<dbReference type="RefSeq" id="WP_244518173.1">
    <property type="nucleotide sequence ID" value="NZ_FMYL01000003.1"/>
</dbReference>
<keyword evidence="5 10" id="KW-0812">Transmembrane</keyword>
<evidence type="ECO:0000256" key="8">
    <source>
        <dbReference type="ARBA" id="ARBA00023170"/>
    </source>
</evidence>
<dbReference type="PANTHER" id="PTHR32552:SF83">
    <property type="entry name" value="BLR3904 PROTEIN"/>
    <property type="match status" value="1"/>
</dbReference>
<dbReference type="GO" id="GO:0009279">
    <property type="term" value="C:cell outer membrane"/>
    <property type="evidence" value="ECO:0007669"/>
    <property type="project" value="UniProtKB-SubCell"/>
</dbReference>
<protein>
    <submittedName>
        <fullName evidence="15">Iron complex outermembrane recepter protein</fullName>
    </submittedName>
</protein>
<dbReference type="Proteomes" id="UP000242501">
    <property type="component" value="Unassembled WGS sequence"/>
</dbReference>
<evidence type="ECO:0000256" key="9">
    <source>
        <dbReference type="ARBA" id="ARBA00023237"/>
    </source>
</evidence>
<keyword evidence="6 11" id="KW-0798">TonB box</keyword>
<dbReference type="Gene3D" id="2.40.170.20">
    <property type="entry name" value="TonB-dependent receptor, beta-barrel domain"/>
    <property type="match status" value="1"/>
</dbReference>
<comment type="similarity">
    <text evidence="2 10 11">Belongs to the TonB-dependent receptor family.</text>
</comment>
<keyword evidence="3 10" id="KW-0813">Transport</keyword>
<accession>A0A1G6H502</accession>
<feature type="domain" description="TonB-dependent receptor-like beta-barrel" evidence="13">
    <location>
        <begin position="236"/>
        <end position="677"/>
    </location>
</feature>
<dbReference type="AlphaFoldDB" id="A0A1G6H502"/>
<sequence>MKSLIQSMHWKMWGYSSVLVLCPTLYAHAAQDVQQLQPIVVNSDTANTTKYATNSTELTGFSGLQLQQTPASLSSITAGIIADQHAKILTDVVKNDASVGDGYAAIGYYPNFMVRGFSLDTASSYLINNNVVRGEQNIALENKERVEILKGISAIQSGMSTPAGVVNYVTKRPKDIKTITLDLDQYGDRTVSTDLGGFFGSVDQLGYRLNLAQERLHPYVEQSKGERYFGSLALDWKINDQSSLAFNIESQRQQQRSVPGYQLLDGQIVPQNIDWSKLLGYQSWSKPVTNKSLNTDLTYYYQWSEHWKSSLTASRSKVVMDDYSAFPYGFYANGDYDVYDYRSPKDTYVTNQVKAQLEGEFTTGVINHHTVFAVSDLGKSRTRYKGINEYVGTANIYQNNTDFEPSAKTNLGARYKSLDSKQLSLLASDLIDLNSQWSVLLSGRWIHLDEQAYKAKGLVRSTKLDQFLPQGAIIYKPSSTTTLYASYAKGLSDGGTAPWYTNNDGVTLAPRHATQYELGLKQQLNQALFSLSIFDLKQDNQYSKANTDGSLDFVQEGKQHNRGVEVSVSGQLFERLDLSTSMSYTKARLQNVSDVSYQNHQIQNVPTWRFATYLSYTLPVFDDRLRMLAGMQNSATKYANRAGTVKVAGYSVFNVGAAYTAKPFGYDTDIRLNVNNVFNKQYWRDVGGFMGDDYMFLGNPRTTQLSVTLHF</sequence>
<keyword evidence="8" id="KW-0675">Receptor</keyword>
<keyword evidence="4 10" id="KW-1134">Transmembrane beta strand</keyword>
<dbReference type="InterPro" id="IPR000531">
    <property type="entry name" value="Beta-barrel_TonB"/>
</dbReference>
<evidence type="ECO:0000256" key="7">
    <source>
        <dbReference type="ARBA" id="ARBA00023136"/>
    </source>
</evidence>
<feature type="signal peptide" evidence="12">
    <location>
        <begin position="1"/>
        <end position="29"/>
    </location>
</feature>
<feature type="chain" id="PRO_5017356008" evidence="12">
    <location>
        <begin position="30"/>
        <end position="711"/>
    </location>
</feature>
<dbReference type="GO" id="GO:0038023">
    <property type="term" value="F:signaling receptor activity"/>
    <property type="evidence" value="ECO:0007669"/>
    <property type="project" value="InterPro"/>
</dbReference>
<keyword evidence="7 10" id="KW-0472">Membrane</keyword>
<dbReference type="InterPro" id="IPR037066">
    <property type="entry name" value="Plug_dom_sf"/>
</dbReference>
<gene>
    <name evidence="15" type="ORF">SAMN05421733_103212</name>
</gene>
<dbReference type="NCBIfam" id="TIGR01783">
    <property type="entry name" value="TonB-siderophor"/>
    <property type="match status" value="1"/>
</dbReference>
<dbReference type="GO" id="GO:0015891">
    <property type="term" value="P:siderophore transport"/>
    <property type="evidence" value="ECO:0007669"/>
    <property type="project" value="InterPro"/>
</dbReference>
<name>A0A1G6H502_9GAMM</name>
<dbReference type="STRING" id="1219383.SAMN05421733_103212"/>
<comment type="subcellular location">
    <subcellularLocation>
        <location evidence="1 10">Cell outer membrane</location>
        <topology evidence="1 10">Multi-pass membrane protein</topology>
    </subcellularLocation>
</comment>
<evidence type="ECO:0000256" key="5">
    <source>
        <dbReference type="ARBA" id="ARBA00022692"/>
    </source>
</evidence>
<dbReference type="PROSITE" id="PS52016">
    <property type="entry name" value="TONB_DEPENDENT_REC_3"/>
    <property type="match status" value="1"/>
</dbReference>